<protein>
    <recommendedName>
        <fullName evidence="4">S-layer domain protein</fullName>
    </recommendedName>
</protein>
<dbReference type="HOGENOM" id="CLU_659904_0_0_2"/>
<accession>G7WKJ0</accession>
<evidence type="ECO:0000313" key="2">
    <source>
        <dbReference type="EMBL" id="AET64817.1"/>
    </source>
</evidence>
<evidence type="ECO:0008006" key="4">
    <source>
        <dbReference type="Google" id="ProtNLM"/>
    </source>
</evidence>
<keyword evidence="1" id="KW-0812">Transmembrane</keyword>
<dbReference type="EMBL" id="CP003117">
    <property type="protein sequence ID" value="AET64817.1"/>
    <property type="molecule type" value="Genomic_DNA"/>
</dbReference>
<dbReference type="Proteomes" id="UP000005877">
    <property type="component" value="Chromosome"/>
</dbReference>
<keyword evidence="3" id="KW-1185">Reference proteome</keyword>
<dbReference type="KEGG" id="mhi:Mhar_1453"/>
<sequence>MPIVLIPFPSSCLFFLPLIPIDHIPGFQRPGLGGGTCLYHESYQGGGKEIEGVDTVDMRKRVMLIEREGGKGDLRRAAIASYILAVGGVVLFLLAPQAWAEDDFYRAEGGPQIFVTSVTSSLETGKTGSVFVKIENRGEISGLVEKRTPQTEDEKMLALLEGEMEMEGSEAVGIQGKLSSRDGRLEVLSRPQLAGSLSGGEALERPMEFSVRAESSASAGVYPMLLEVSYERLEDVLVRGNPLYPEIHFQRAEATETISIEVPVMTGPRLEVAEVKGSISPGRSSALELVMANGGDVPAREVRARLLVQPPFNSTGEEVELGDIEPGKRAASEYPLEVDRLADPGERALVWQVRYLPGELGEERSEELAALVEVKAPTGLRALFVVPIVAILITLIYLGGVRRGLRLPRIRRRRRW</sequence>
<keyword evidence="1" id="KW-0472">Membrane</keyword>
<dbReference type="PATRIC" id="fig|1110509.7.peg.1619"/>
<feature type="transmembrane region" description="Helical" evidence="1">
    <location>
        <begin position="382"/>
        <end position="405"/>
    </location>
</feature>
<organism evidence="2 3">
    <name type="scientific">Methanothrix harundinacea (strain 6Ac)</name>
    <name type="common">Methanosaeta harundinacea</name>
    <dbReference type="NCBI Taxonomy" id="1110509"/>
    <lineage>
        <taxon>Archaea</taxon>
        <taxon>Methanobacteriati</taxon>
        <taxon>Methanobacteriota</taxon>
        <taxon>Stenosarchaea group</taxon>
        <taxon>Methanomicrobia</taxon>
        <taxon>Methanotrichales</taxon>
        <taxon>Methanotrichaceae</taxon>
        <taxon>Methanothrix</taxon>
    </lineage>
</organism>
<name>G7WKJ0_METH6</name>
<evidence type="ECO:0000256" key="1">
    <source>
        <dbReference type="SAM" id="Phobius"/>
    </source>
</evidence>
<proteinExistence type="predicted"/>
<evidence type="ECO:0000313" key="3">
    <source>
        <dbReference type="Proteomes" id="UP000005877"/>
    </source>
</evidence>
<keyword evidence="1" id="KW-1133">Transmembrane helix</keyword>
<dbReference type="AlphaFoldDB" id="G7WKJ0"/>
<reference evidence="2 3" key="1">
    <citation type="journal article" date="2012" name="PLoS ONE">
        <title>The genome characteristics and predicted function of methyl-group oxidation pathway in the obligate aceticlastic methanogens, Methanosaeta spp.</title>
        <authorList>
            <person name="Zhu J."/>
            <person name="Zheng H."/>
            <person name="Ai G."/>
            <person name="Zhang G."/>
            <person name="Liu D."/>
            <person name="Liu X."/>
            <person name="Dong X."/>
        </authorList>
    </citation>
    <scope>NUCLEOTIDE SEQUENCE [LARGE SCALE GENOMIC DNA]</scope>
    <source>
        <strain evidence="2 3">6Ac</strain>
    </source>
</reference>
<dbReference type="PANTHER" id="PTHR35902:SF3">
    <property type="entry name" value="NPCBM-ASSOCIATED, NEW3 DOMAIN OF ALPHA-GALACTOSIDASE"/>
    <property type="match status" value="1"/>
</dbReference>
<gene>
    <name evidence="2" type="ordered locus">Mhar_1453</name>
</gene>
<dbReference type="PANTHER" id="PTHR35902">
    <property type="entry name" value="S-LAYER DOMAIN-LIKE PROTEIN-RELATED"/>
    <property type="match status" value="1"/>
</dbReference>